<reference evidence="1" key="2">
    <citation type="submission" date="2018-09" db="EMBL/GenBank/DDBJ databases">
        <authorList>
            <consortium name="NCBI Pathogen Detection Project"/>
        </authorList>
    </citation>
    <scope>NUCLEOTIDE SEQUENCE</scope>
    <source>
        <strain evidence="1">SAL781-E</strain>
    </source>
</reference>
<accession>A0A3Y7NFD2</accession>
<sequence length="62" mass="6640">MLSDAPLLQVIIAGTSKKTGAEIKKLSQLPASISQISRSTPPLLHPSTKNDVFLITLYAATY</sequence>
<name>A0A3Y7NFD2_SALEN</name>
<reference evidence="1" key="1">
    <citation type="journal article" date="2018" name="Genome Biol.">
        <title>SKESA: strategic k-mer extension for scrupulous assemblies.</title>
        <authorList>
            <person name="Souvorov A."/>
            <person name="Agarwala R."/>
            <person name="Lipman D.J."/>
        </authorList>
    </citation>
    <scope>NUCLEOTIDE SEQUENCE</scope>
    <source>
        <strain evidence="1">SAL781-E</strain>
    </source>
</reference>
<proteinExistence type="predicted"/>
<dbReference type="AlphaFoldDB" id="A0A3Y7NFD2"/>
<protein>
    <submittedName>
        <fullName evidence="1">Uncharacterized protein</fullName>
    </submittedName>
</protein>
<evidence type="ECO:0000313" key="1">
    <source>
        <dbReference type="EMBL" id="HAC7586563.1"/>
    </source>
</evidence>
<comment type="caution">
    <text evidence="1">The sequence shown here is derived from an EMBL/GenBank/DDBJ whole genome shotgun (WGS) entry which is preliminary data.</text>
</comment>
<organism evidence="1">
    <name type="scientific">Salmonella enteritidis</name>
    <dbReference type="NCBI Taxonomy" id="149539"/>
    <lineage>
        <taxon>Bacteria</taxon>
        <taxon>Pseudomonadati</taxon>
        <taxon>Pseudomonadota</taxon>
        <taxon>Gammaproteobacteria</taxon>
        <taxon>Enterobacterales</taxon>
        <taxon>Enterobacteriaceae</taxon>
        <taxon>Salmonella</taxon>
    </lineage>
</organism>
<dbReference type="EMBL" id="DAAMPB010000041">
    <property type="protein sequence ID" value="HAC7586563.1"/>
    <property type="molecule type" value="Genomic_DNA"/>
</dbReference>
<gene>
    <name evidence="1" type="ORF">G0F92_19680</name>
</gene>